<accession>A0ABU2MB79</accession>
<reference evidence="2" key="1">
    <citation type="submission" date="2023-07" db="EMBL/GenBank/DDBJ databases">
        <title>30 novel species of actinomycetes from the DSMZ collection.</title>
        <authorList>
            <person name="Nouioui I."/>
        </authorList>
    </citation>
    <scope>NUCLEOTIDE SEQUENCE [LARGE SCALE GENOMIC DNA]</scope>
    <source>
        <strain evidence="2">DSM 44743</strain>
    </source>
</reference>
<comment type="caution">
    <text evidence="1">The sequence shown here is derived from an EMBL/GenBank/DDBJ whole genome shotgun (WGS) entry which is preliminary data.</text>
</comment>
<evidence type="ECO:0000313" key="2">
    <source>
        <dbReference type="Proteomes" id="UP001183390"/>
    </source>
</evidence>
<gene>
    <name evidence="1" type="ORF">RM479_16060</name>
</gene>
<dbReference type="SUPFAM" id="SSF48452">
    <property type="entry name" value="TPR-like"/>
    <property type="match status" value="1"/>
</dbReference>
<sequence length="935" mass="98885">MSEGPVEGELVIEYGVLFGEPFDEWSAKAGTLLELHRYRESHDILERLLVMADGLEATPLVDLLRGTLLSDLGRAHIGLADLRRGADALDRALGLLRPPGPHVTDPVARPIRAGLLVHALIDRAENARRLGDTELAATLLDEAGARVEESTTADAHRAEIAGGRAMVLATRGAWGAAENVYRAALAGTDPTLRPVPYLLSGLADVAADTGRLDEAEDLLAQAAERFRALGGEPASLDGSRAFVALRRGDLDEAERLYLKASVAFERDGDPVSLAACEQARALLARLRGSTDAARASAAASRRRFEELGVRAALGEGLLEDARRALAVGDHPTMRERCERARALFEEQGSHERCAQVDLLVASTTMRLVEAGAFPGREHQTRAAVVTTVVPVALTLAAMRADFATGHARAQWSALSRAATDLAFRLAWTTGDQGLLFELVEFSSTGAPLAAGRDTAPADPVAELFPAPAARGPGLRVGLPPRVAVSPERTALQEYAALAEARYHRPVLSDERVAPVRGTDVSFPGPVPTVLVRLADADGLYMAWRWTAGAQGFGTGYAPATDVDAALAELSAALPGPEGALIRALTEGALADPVTERALAGRLAETLWPVELTDQIRTVAEGTGARPLVRIQPSPRTGRVPWELLAVADGTRLLDLADVALAAPAALVPAAPRPRSGTGAPAVLILDPRVPGFRADSPLGSVLGRPGGDPGILALIDAHRTADDMLPRVAAPEEALRRTDLDRHWLGEALRSGPRRLLYVGHVTSAPVAGGQSEDALLHLCCAADVQGHAEPMRGHRPLGAKDLLLGTPDGRPGHEVWPAPPRVALIACESGADTRFAEPFGPASAMLRNGADLVTAARWTLPTDLALRRFGRVPDAERPFSGLIAAVDAAHDAPAPVRALADWQRTRLERWRTIGDPAATPLLWAALATVTAGPR</sequence>
<proteinExistence type="predicted"/>
<name>A0ABU2MB79_9ACTN</name>
<dbReference type="EMBL" id="JAVREP010000010">
    <property type="protein sequence ID" value="MDT0329926.1"/>
    <property type="molecule type" value="Genomic_DNA"/>
</dbReference>
<dbReference type="Proteomes" id="UP001183390">
    <property type="component" value="Unassembled WGS sequence"/>
</dbReference>
<keyword evidence="2" id="KW-1185">Reference proteome</keyword>
<dbReference type="RefSeq" id="WP_311512530.1">
    <property type="nucleotide sequence ID" value="NZ_JAVREP010000010.1"/>
</dbReference>
<organism evidence="1 2">
    <name type="scientific">Nocardiopsis lambiniae</name>
    <dbReference type="NCBI Taxonomy" id="3075539"/>
    <lineage>
        <taxon>Bacteria</taxon>
        <taxon>Bacillati</taxon>
        <taxon>Actinomycetota</taxon>
        <taxon>Actinomycetes</taxon>
        <taxon>Streptosporangiales</taxon>
        <taxon>Nocardiopsidaceae</taxon>
        <taxon>Nocardiopsis</taxon>
    </lineage>
</organism>
<dbReference type="InterPro" id="IPR011990">
    <property type="entry name" value="TPR-like_helical_dom_sf"/>
</dbReference>
<evidence type="ECO:0000313" key="1">
    <source>
        <dbReference type="EMBL" id="MDT0329926.1"/>
    </source>
</evidence>
<dbReference type="Gene3D" id="1.25.40.10">
    <property type="entry name" value="Tetratricopeptide repeat domain"/>
    <property type="match status" value="1"/>
</dbReference>
<protein>
    <submittedName>
        <fullName evidence="1">Tetratricopeptide repeat protein</fullName>
    </submittedName>
</protein>